<dbReference type="Gene3D" id="3.30.2310.20">
    <property type="entry name" value="RelE-like"/>
    <property type="match status" value="1"/>
</dbReference>
<dbReference type="InterPro" id="IPR007712">
    <property type="entry name" value="RelE/ParE_toxin"/>
</dbReference>
<evidence type="ECO:0000313" key="2">
    <source>
        <dbReference type="EMBL" id="QWG14288.1"/>
    </source>
</evidence>
<dbReference type="Pfam" id="PF05016">
    <property type="entry name" value="ParE_toxin"/>
    <property type="match status" value="1"/>
</dbReference>
<sequence length="92" mass="10475">MRVRYSEQALADIDAIAGYYGRVASPEIAGVVEARLRLAIRRISLAPDIAPKLVDRDFWAAAVPGLPYRIFYRSHGMELQVIHIRHTSRRPF</sequence>
<gene>
    <name evidence="2" type="ORF">KMZ29_06280</name>
</gene>
<dbReference type="Proteomes" id="UP000680839">
    <property type="component" value="Chromosome"/>
</dbReference>
<dbReference type="AlphaFoldDB" id="A0A975NFQ3"/>
<keyword evidence="1" id="KW-1277">Toxin-antitoxin system</keyword>
<evidence type="ECO:0000313" key="3">
    <source>
        <dbReference type="Proteomes" id="UP000680839"/>
    </source>
</evidence>
<proteinExistence type="predicted"/>
<accession>A0A975NFQ3</accession>
<dbReference type="EMBL" id="CP076134">
    <property type="protein sequence ID" value="QWG14288.1"/>
    <property type="molecule type" value="Genomic_DNA"/>
</dbReference>
<organism evidence="2 3">
    <name type="scientific">Bradyrhizobium sediminis</name>
    <dbReference type="NCBI Taxonomy" id="2840469"/>
    <lineage>
        <taxon>Bacteria</taxon>
        <taxon>Pseudomonadati</taxon>
        <taxon>Pseudomonadota</taxon>
        <taxon>Alphaproteobacteria</taxon>
        <taxon>Hyphomicrobiales</taxon>
        <taxon>Nitrobacteraceae</taxon>
        <taxon>Bradyrhizobium</taxon>
    </lineage>
</organism>
<evidence type="ECO:0000256" key="1">
    <source>
        <dbReference type="ARBA" id="ARBA00022649"/>
    </source>
</evidence>
<name>A0A975NFQ3_9BRAD</name>
<dbReference type="InterPro" id="IPR035093">
    <property type="entry name" value="RelE/ParE_toxin_dom_sf"/>
</dbReference>
<protein>
    <submittedName>
        <fullName evidence="2">Type II toxin-antitoxin system RelE/ParE family toxin</fullName>
    </submittedName>
</protein>
<dbReference type="RefSeq" id="WP_215622920.1">
    <property type="nucleotide sequence ID" value="NZ_CP076134.1"/>
</dbReference>
<reference evidence="2" key="1">
    <citation type="submission" date="2021-06" db="EMBL/GenBank/DDBJ databases">
        <title>Bradyrhizobium sp. S2-20-1 Genome sequencing.</title>
        <authorList>
            <person name="Jin L."/>
        </authorList>
    </citation>
    <scope>NUCLEOTIDE SEQUENCE</scope>
    <source>
        <strain evidence="2">S2-20-1</strain>
    </source>
</reference>